<dbReference type="AlphaFoldDB" id="A0A1I2VG04"/>
<gene>
    <name evidence="2" type="ORF">SAMN05421739_104182</name>
</gene>
<sequence length="291" mass="32016">MHITILVTGATGTVGREVVKQLSMLDGDIRVRAGVHSIIKGENLKRLPGVEIVEMDFEDPSSLHAAFTHVDKVFLLTPFTLDQVQMAKTLIDEARKAGVKHIVKLSVIGADAKPGLQLGQWHHEVEQYIEESGISHTFLRPISFMQNYVNYNAESIKEEGKFYGASGDGKMSLVDARDIAAVAVEVLTGEGHEGKAYDITGPEALSNYEVAQLLSEVTGKQVDYIDLTEAAIKQGMTGTGMPDTMANAMVELYTLQKEGKLTQTTDTVEKLVGRKPHTMRQFLQDHRDCFV</sequence>
<dbReference type="OrthoDB" id="9780595at2"/>
<evidence type="ECO:0000313" key="3">
    <source>
        <dbReference type="Proteomes" id="UP000198724"/>
    </source>
</evidence>
<dbReference type="Pfam" id="PF05368">
    <property type="entry name" value="NmrA"/>
    <property type="match status" value="1"/>
</dbReference>
<dbReference type="InterPro" id="IPR036291">
    <property type="entry name" value="NAD(P)-bd_dom_sf"/>
</dbReference>
<dbReference type="EMBL" id="FOOT01000004">
    <property type="protein sequence ID" value="SFG88254.1"/>
    <property type="molecule type" value="Genomic_DNA"/>
</dbReference>
<dbReference type="Proteomes" id="UP000198724">
    <property type="component" value="Unassembled WGS sequence"/>
</dbReference>
<dbReference type="InterPro" id="IPR008030">
    <property type="entry name" value="NmrA-like"/>
</dbReference>
<protein>
    <submittedName>
        <fullName evidence="2">Uncharacterized conserved protein YbjT, contains NAD(P)-binding and DUF2867 domains</fullName>
    </submittedName>
</protein>
<dbReference type="STRING" id="1436961.SAMN05421739_104182"/>
<keyword evidence="3" id="KW-1185">Reference proteome</keyword>
<reference evidence="3" key="1">
    <citation type="submission" date="2016-10" db="EMBL/GenBank/DDBJ databases">
        <authorList>
            <person name="Varghese N."/>
            <person name="Submissions S."/>
        </authorList>
    </citation>
    <scope>NUCLEOTIDE SEQUENCE [LARGE SCALE GENOMIC DNA]</scope>
    <source>
        <strain evidence="3">LP51</strain>
    </source>
</reference>
<dbReference type="RefSeq" id="WP_092102016.1">
    <property type="nucleotide sequence ID" value="NZ_FOOT01000004.1"/>
</dbReference>
<dbReference type="PANTHER" id="PTHR43162:SF1">
    <property type="entry name" value="PRESTALK A DIFFERENTIATION PROTEIN A"/>
    <property type="match status" value="1"/>
</dbReference>
<name>A0A1I2VG04_9BACT</name>
<dbReference type="Gene3D" id="3.40.50.720">
    <property type="entry name" value="NAD(P)-binding Rossmann-like Domain"/>
    <property type="match status" value="1"/>
</dbReference>
<accession>A0A1I2VG04</accession>
<dbReference type="PANTHER" id="PTHR43162">
    <property type="match status" value="1"/>
</dbReference>
<feature type="domain" description="NmrA-like" evidence="1">
    <location>
        <begin position="4"/>
        <end position="279"/>
    </location>
</feature>
<organism evidence="2 3">
    <name type="scientific">Pontibacter chinhatensis</name>
    <dbReference type="NCBI Taxonomy" id="1436961"/>
    <lineage>
        <taxon>Bacteria</taxon>
        <taxon>Pseudomonadati</taxon>
        <taxon>Bacteroidota</taxon>
        <taxon>Cytophagia</taxon>
        <taxon>Cytophagales</taxon>
        <taxon>Hymenobacteraceae</taxon>
        <taxon>Pontibacter</taxon>
    </lineage>
</organism>
<proteinExistence type="predicted"/>
<dbReference type="CDD" id="cd05269">
    <property type="entry name" value="TMR_SDR_a"/>
    <property type="match status" value="1"/>
</dbReference>
<evidence type="ECO:0000313" key="2">
    <source>
        <dbReference type="EMBL" id="SFG88254.1"/>
    </source>
</evidence>
<dbReference type="SUPFAM" id="SSF51735">
    <property type="entry name" value="NAD(P)-binding Rossmann-fold domains"/>
    <property type="match status" value="1"/>
</dbReference>
<evidence type="ECO:0000259" key="1">
    <source>
        <dbReference type="Pfam" id="PF05368"/>
    </source>
</evidence>
<dbReference type="InterPro" id="IPR051604">
    <property type="entry name" value="Ergot_Alk_Oxidoreductase"/>
</dbReference>
<dbReference type="Gene3D" id="3.90.25.10">
    <property type="entry name" value="UDP-galactose 4-epimerase, domain 1"/>
    <property type="match status" value="1"/>
</dbReference>